<comment type="caution">
    <text evidence="3">The sequence shown here is derived from an EMBL/GenBank/DDBJ whole genome shotgun (WGS) entry which is preliminary data.</text>
</comment>
<reference evidence="3" key="1">
    <citation type="submission" date="2021-06" db="EMBL/GenBank/DDBJ databases">
        <authorList>
            <person name="Kallberg Y."/>
            <person name="Tangrot J."/>
            <person name="Rosling A."/>
        </authorList>
    </citation>
    <scope>NUCLEOTIDE SEQUENCE</scope>
    <source>
        <strain evidence="3">FL130A</strain>
    </source>
</reference>
<dbReference type="OrthoDB" id="2365271at2759"/>
<feature type="transmembrane region" description="Helical" evidence="2">
    <location>
        <begin position="217"/>
        <end position="239"/>
    </location>
</feature>
<dbReference type="Proteomes" id="UP000789508">
    <property type="component" value="Unassembled WGS sequence"/>
</dbReference>
<gene>
    <name evidence="3" type="ORF">ALEPTO_LOCUS882</name>
</gene>
<feature type="transmembrane region" description="Helical" evidence="2">
    <location>
        <begin position="138"/>
        <end position="162"/>
    </location>
</feature>
<keyword evidence="2" id="KW-0812">Transmembrane</keyword>
<evidence type="ECO:0000256" key="1">
    <source>
        <dbReference type="SAM" id="MobiDB-lite"/>
    </source>
</evidence>
<keyword evidence="2" id="KW-1133">Transmembrane helix</keyword>
<protein>
    <submittedName>
        <fullName evidence="3">6168_t:CDS:1</fullName>
    </submittedName>
</protein>
<evidence type="ECO:0000256" key="2">
    <source>
        <dbReference type="SAM" id="Phobius"/>
    </source>
</evidence>
<sequence length="305" mass="35280">MKPYSIDYRPITRQQYSLPQSQQLSSSRSPSPPQYYTGNDDNYEQKLGSGRSESPIADRDGWQFRPPHHGHIITKGEMINRIVPYYEMFATNVFLLGYKVLDNAYQAVNGSTYRIVLFDACTDRWKIPEFDFCAASQLVWGLVGGALVYFIVTGLVAIGIAIELRRKGFHSSFTALWHSPLFLLCFLFPDTKRVDILSIPNKYVKLARWTRAHIQRIAMAIYSFVCVVLVFKSLAHGTAETSRINGENLNGYKKYYNPYLIPYYVALYIFFKTLTTMVIRIFQDKHIRNRPELIGRYYQAIKSDK</sequence>
<evidence type="ECO:0000313" key="4">
    <source>
        <dbReference type="Proteomes" id="UP000789508"/>
    </source>
</evidence>
<feature type="compositionally biased region" description="Low complexity" evidence="1">
    <location>
        <begin position="13"/>
        <end position="29"/>
    </location>
</feature>
<keyword evidence="2" id="KW-0472">Membrane</keyword>
<proteinExistence type="predicted"/>
<name>A0A9N8VFK3_9GLOM</name>
<feature type="transmembrane region" description="Helical" evidence="2">
    <location>
        <begin position="259"/>
        <end position="282"/>
    </location>
</feature>
<organism evidence="3 4">
    <name type="scientific">Ambispora leptoticha</name>
    <dbReference type="NCBI Taxonomy" id="144679"/>
    <lineage>
        <taxon>Eukaryota</taxon>
        <taxon>Fungi</taxon>
        <taxon>Fungi incertae sedis</taxon>
        <taxon>Mucoromycota</taxon>
        <taxon>Glomeromycotina</taxon>
        <taxon>Glomeromycetes</taxon>
        <taxon>Archaeosporales</taxon>
        <taxon>Ambisporaceae</taxon>
        <taxon>Ambispora</taxon>
    </lineage>
</organism>
<dbReference type="AlphaFoldDB" id="A0A9N8VFK3"/>
<keyword evidence="4" id="KW-1185">Reference proteome</keyword>
<feature type="region of interest" description="Disordered" evidence="1">
    <location>
        <begin position="1"/>
        <end position="60"/>
    </location>
</feature>
<dbReference type="EMBL" id="CAJVPS010000079">
    <property type="protein sequence ID" value="CAG8449037.1"/>
    <property type="molecule type" value="Genomic_DNA"/>
</dbReference>
<evidence type="ECO:0000313" key="3">
    <source>
        <dbReference type="EMBL" id="CAG8449037.1"/>
    </source>
</evidence>
<accession>A0A9N8VFK3</accession>